<comment type="caution">
    <text evidence="1">The sequence shown here is derived from an EMBL/GenBank/DDBJ whole genome shotgun (WGS) entry which is preliminary data.</text>
</comment>
<organism evidence="1">
    <name type="scientific">marine sediment metagenome</name>
    <dbReference type="NCBI Taxonomy" id="412755"/>
    <lineage>
        <taxon>unclassified sequences</taxon>
        <taxon>metagenomes</taxon>
        <taxon>ecological metagenomes</taxon>
    </lineage>
</organism>
<dbReference type="AlphaFoldDB" id="A0A0F9K4N9"/>
<name>A0A0F9K4N9_9ZZZZ</name>
<dbReference type="EMBL" id="LAZR01008700">
    <property type="protein sequence ID" value="KKM77084.1"/>
    <property type="molecule type" value="Genomic_DNA"/>
</dbReference>
<gene>
    <name evidence="1" type="ORF">LCGC14_1373580</name>
</gene>
<proteinExistence type="predicted"/>
<sequence length="146" mass="15940">MADNQTATLTGSEGTTVDILLTKQVEFTMDKQMSILAIPKQSPPLTYNIDLQRLKEVINVSGTLLDTDSVSSKTKLDNLRTIMQASGQCKLEWGTGTPAEFSYNGNVIKLQSKQLAGRIDDAAGTRGSRTDIFEIMLQFSIGTHRG</sequence>
<accession>A0A0F9K4N9</accession>
<protein>
    <submittedName>
        <fullName evidence="1">Uncharacterized protein</fullName>
    </submittedName>
</protein>
<evidence type="ECO:0000313" key="1">
    <source>
        <dbReference type="EMBL" id="KKM77084.1"/>
    </source>
</evidence>
<reference evidence="1" key="1">
    <citation type="journal article" date="2015" name="Nature">
        <title>Complex archaea that bridge the gap between prokaryotes and eukaryotes.</title>
        <authorList>
            <person name="Spang A."/>
            <person name="Saw J.H."/>
            <person name="Jorgensen S.L."/>
            <person name="Zaremba-Niedzwiedzka K."/>
            <person name="Martijn J."/>
            <person name="Lind A.E."/>
            <person name="van Eijk R."/>
            <person name="Schleper C."/>
            <person name="Guy L."/>
            <person name="Ettema T.J."/>
        </authorList>
    </citation>
    <scope>NUCLEOTIDE SEQUENCE</scope>
</reference>